<accession>A0A7G9TCF9</accession>
<feature type="signal peptide" evidence="1">
    <location>
        <begin position="1"/>
        <end position="25"/>
    </location>
</feature>
<evidence type="ECO:0000256" key="1">
    <source>
        <dbReference type="SAM" id="SignalP"/>
    </source>
</evidence>
<feature type="chain" id="PRO_5028908117" evidence="1">
    <location>
        <begin position="26"/>
        <end position="160"/>
    </location>
</feature>
<dbReference type="RefSeq" id="WP_187573298.1">
    <property type="nucleotide sequence ID" value="NZ_CP060731.1"/>
</dbReference>
<sequence>MRGCLLLFLCALPCIARTGEPSAFAGDYGHAATASADDVVWQVEEAGHHWRVTLVTTGETHDAHRLQARGRDAFWSRMDWPLESSAEADCLTWGDKPGSLQDLLADTPPAPSAPGEDYGHAVLCHVPPAARARIGWIADNASDWFYYDPLLGVIEARALR</sequence>
<name>A0A7G9TCF9_PSEMX</name>
<protein>
    <submittedName>
        <fullName evidence="2">Uncharacterized protein</fullName>
    </submittedName>
</protein>
<dbReference type="GeneID" id="81472919"/>
<dbReference type="AlphaFoldDB" id="A0A7G9TCF9"/>
<proteinExistence type="predicted"/>
<reference evidence="2 3" key="1">
    <citation type="submission" date="2020-08" db="EMBL/GenBank/DDBJ databases">
        <title>Streptomycin Non-resistant strain, P. mexicana.</title>
        <authorList>
            <person name="Ganesh-Kumar S."/>
            <person name="Zhe T."/>
            <person name="Yu Z."/>
            <person name="Min Y."/>
        </authorList>
    </citation>
    <scope>NUCLEOTIDE SEQUENCE [LARGE SCALE GENOMIC DNA]</scope>
    <source>
        <strain evidence="2 3">GTZY2</strain>
    </source>
</reference>
<gene>
    <name evidence="2" type="ORF">IAE60_18155</name>
</gene>
<evidence type="ECO:0000313" key="3">
    <source>
        <dbReference type="Proteomes" id="UP000515838"/>
    </source>
</evidence>
<evidence type="ECO:0000313" key="2">
    <source>
        <dbReference type="EMBL" id="QNN77784.1"/>
    </source>
</evidence>
<organism evidence="2 3">
    <name type="scientific">Pseudoxanthomonas mexicana</name>
    <dbReference type="NCBI Taxonomy" id="128785"/>
    <lineage>
        <taxon>Bacteria</taxon>
        <taxon>Pseudomonadati</taxon>
        <taxon>Pseudomonadota</taxon>
        <taxon>Gammaproteobacteria</taxon>
        <taxon>Lysobacterales</taxon>
        <taxon>Lysobacteraceae</taxon>
        <taxon>Pseudoxanthomonas</taxon>
    </lineage>
</organism>
<dbReference type="EMBL" id="CP060731">
    <property type="protein sequence ID" value="QNN77784.1"/>
    <property type="molecule type" value="Genomic_DNA"/>
</dbReference>
<keyword evidence="1" id="KW-0732">Signal</keyword>
<dbReference type="Proteomes" id="UP000515838">
    <property type="component" value="Chromosome"/>
</dbReference>